<dbReference type="KEGG" id="cpi:Cpin_3007"/>
<dbReference type="OrthoDB" id="1191296at2"/>
<evidence type="ECO:0000313" key="2">
    <source>
        <dbReference type="EMBL" id="ACU60483.1"/>
    </source>
</evidence>
<dbReference type="AlphaFoldDB" id="A0A979GQX1"/>
<name>A0A979GQX1_CHIPD</name>
<organism evidence="2 3">
    <name type="scientific">Chitinophaga pinensis (strain ATCC 43595 / DSM 2588 / LMG 13176 / NBRC 15968 / NCIMB 11800 / UQM 2034)</name>
    <dbReference type="NCBI Taxonomy" id="485918"/>
    <lineage>
        <taxon>Bacteria</taxon>
        <taxon>Pseudomonadati</taxon>
        <taxon>Bacteroidota</taxon>
        <taxon>Chitinophagia</taxon>
        <taxon>Chitinophagales</taxon>
        <taxon>Chitinophagaceae</taxon>
        <taxon>Chitinophaga</taxon>
    </lineage>
</organism>
<dbReference type="EMBL" id="CP001699">
    <property type="protein sequence ID" value="ACU60483.1"/>
    <property type="molecule type" value="Genomic_DNA"/>
</dbReference>
<dbReference type="Pfam" id="PF20041">
    <property type="entry name" value="DUF6443"/>
    <property type="match status" value="1"/>
</dbReference>
<dbReference type="RefSeq" id="WP_012790659.1">
    <property type="nucleotide sequence ID" value="NC_013132.1"/>
</dbReference>
<feature type="domain" description="DUF6443" evidence="1">
    <location>
        <begin position="60"/>
        <end position="195"/>
    </location>
</feature>
<proteinExistence type="predicted"/>
<dbReference type="Proteomes" id="UP000002215">
    <property type="component" value="Chromosome"/>
</dbReference>
<reference evidence="2 3" key="2">
    <citation type="journal article" date="2010" name="Stand. Genomic Sci.">
        <title>Complete genome sequence of Chitinophaga pinensis type strain (UQM 2034).</title>
        <authorList>
            <person name="Glavina Del Rio T."/>
            <person name="Abt B."/>
            <person name="Spring S."/>
            <person name="Lapidus A."/>
            <person name="Nolan M."/>
            <person name="Tice H."/>
            <person name="Copeland A."/>
            <person name="Cheng J.F."/>
            <person name="Chen F."/>
            <person name="Bruce D."/>
            <person name="Goodwin L."/>
            <person name="Pitluck S."/>
            <person name="Ivanova N."/>
            <person name="Mavromatis K."/>
            <person name="Mikhailova N."/>
            <person name="Pati A."/>
            <person name="Chen A."/>
            <person name="Palaniappan K."/>
            <person name="Land M."/>
            <person name="Hauser L."/>
            <person name="Chang Y.J."/>
            <person name="Jeffries C.D."/>
            <person name="Chain P."/>
            <person name="Saunders E."/>
            <person name="Detter J.C."/>
            <person name="Brettin T."/>
            <person name="Rohde M."/>
            <person name="Goker M."/>
            <person name="Bristow J."/>
            <person name="Eisen J.A."/>
            <person name="Markowitz V."/>
            <person name="Hugenholtz P."/>
            <person name="Kyrpides N.C."/>
            <person name="Klenk H.P."/>
            <person name="Lucas S."/>
        </authorList>
    </citation>
    <scope>NUCLEOTIDE SEQUENCE [LARGE SCALE GENOMIC DNA]</scope>
    <source>
        <strain evidence="3">ATCC 43595 / DSM 2588 / LMG 13176 / NBRC 15968 / NCIMB 11800 / UQM 2034</strain>
    </source>
</reference>
<evidence type="ECO:0000313" key="3">
    <source>
        <dbReference type="Proteomes" id="UP000002215"/>
    </source>
</evidence>
<evidence type="ECO:0000259" key="1">
    <source>
        <dbReference type="Pfam" id="PF20041"/>
    </source>
</evidence>
<accession>A0A979GQX1</accession>
<gene>
    <name evidence="2" type="ordered locus">Cpin_3007</name>
</gene>
<dbReference type="InterPro" id="IPR045619">
    <property type="entry name" value="DUF6443"/>
</dbReference>
<protein>
    <recommendedName>
        <fullName evidence="1">DUF6443 domain-containing protein</fullName>
    </recommendedName>
</protein>
<sequence length="503" mass="57291">MQRIYKNTIIGFGLFIFAFTGKLVAQNAPSNVTRPSVSQVFSPGSYQAGQINFIRTWEIKYPTADINAVKSTSRSVAEVFRTTEYLDGLGRTIQTVTKQTSPSGKDIVRITHYDSVGREQYSFAPYVPKNGNNNDGFFKSDAFAAQRQFYQDISLNPGVAGESTFYGQTEYEKSMLNRQNRLYSPGDSWAKFGGNHPTISTYAVNVVSDSVRLWTIGSAVTPTSTGFYPARTLKKMIVTDPNGRQVVEYKDMDDLLVLRKVQVTSNPGNAHTGWACTYYVYDALRNLRFVIQPRGVEIIRSNWSLTSSVITEQCFIYRYNARKQIIVEKIPGADSIEYVYNKHDKIALWRDGNLKETGRWKVFRYDGQGREILKALLTFNYTRAQWEEHFRVYPYSDTSAIPVGTDGNLFPLVYTYYDDYNFQGKSNYDPTDIGKVLAGSNPYAEVLPTSPSTNTRGLKTGERIRVELLDVWLTTTFYYDKKDRATQVIKDNIARKNYHKYAI</sequence>
<reference evidence="3" key="1">
    <citation type="submission" date="2009-08" db="EMBL/GenBank/DDBJ databases">
        <title>The complete genome of Chitinophaga pinensis DSM 2588.</title>
        <authorList>
            <consortium name="US DOE Joint Genome Institute (JGI-PGF)"/>
            <person name="Lucas S."/>
            <person name="Copeland A."/>
            <person name="Lapidus A."/>
            <person name="Glavina del Rio T."/>
            <person name="Dalin E."/>
            <person name="Tice H."/>
            <person name="Bruce D."/>
            <person name="Goodwin L."/>
            <person name="Pitluck S."/>
            <person name="Kyrpides N."/>
            <person name="Mavromatis K."/>
            <person name="Ivanova N."/>
            <person name="Mikhailova N."/>
            <person name="Sims D."/>
            <person name="Meinche L."/>
            <person name="Brettin T."/>
            <person name="Detter J.C."/>
            <person name="Han C."/>
            <person name="Larimer F."/>
            <person name="Land M."/>
            <person name="Hauser L."/>
            <person name="Markowitz V."/>
            <person name="Cheng J.-F."/>
            <person name="Hugenholtz P."/>
            <person name="Woyke T."/>
            <person name="Wu D."/>
            <person name="Spring S."/>
            <person name="Klenk H.-P."/>
            <person name="Eisen J.A."/>
        </authorList>
    </citation>
    <scope>NUCLEOTIDE SEQUENCE [LARGE SCALE GENOMIC DNA]</scope>
    <source>
        <strain evidence="3">ATCC 43595 / DSM 2588 / LMG 13176 / NBRC 15968 / NCIMB 11800 / UQM 2034</strain>
    </source>
</reference>